<dbReference type="InterPro" id="IPR029044">
    <property type="entry name" value="Nucleotide-diphossugar_trans"/>
</dbReference>
<feature type="region of interest" description="Disordered" evidence="11">
    <location>
        <begin position="1"/>
        <end position="23"/>
    </location>
</feature>
<gene>
    <name evidence="13" type="ORF">BDV28DRAFT_161702</name>
</gene>
<evidence type="ECO:0000256" key="8">
    <source>
        <dbReference type="ARBA" id="ARBA00023136"/>
    </source>
</evidence>
<dbReference type="Proteomes" id="UP000327118">
    <property type="component" value="Unassembled WGS sequence"/>
</dbReference>
<evidence type="ECO:0000256" key="3">
    <source>
        <dbReference type="ARBA" id="ARBA00022692"/>
    </source>
</evidence>
<keyword evidence="7" id="KW-0333">Golgi apparatus</keyword>
<reference evidence="14" key="1">
    <citation type="submission" date="2019-04" db="EMBL/GenBank/DDBJ databases">
        <title>Friends and foes A comparative genomics studyof 23 Aspergillus species from section Flavi.</title>
        <authorList>
            <consortium name="DOE Joint Genome Institute"/>
            <person name="Kjaerbolling I."/>
            <person name="Vesth T."/>
            <person name="Frisvad J.C."/>
            <person name="Nybo J.L."/>
            <person name="Theobald S."/>
            <person name="Kildgaard S."/>
            <person name="Isbrandt T."/>
            <person name="Kuo A."/>
            <person name="Sato A."/>
            <person name="Lyhne E.K."/>
            <person name="Kogle M.E."/>
            <person name="Wiebenga A."/>
            <person name="Kun R.S."/>
            <person name="Lubbers R.J."/>
            <person name="Makela M.R."/>
            <person name="Barry K."/>
            <person name="Chovatia M."/>
            <person name="Clum A."/>
            <person name="Daum C."/>
            <person name="Haridas S."/>
            <person name="He G."/>
            <person name="LaButti K."/>
            <person name="Lipzen A."/>
            <person name="Mondo S."/>
            <person name="Riley R."/>
            <person name="Salamov A."/>
            <person name="Simmons B.A."/>
            <person name="Magnuson J.K."/>
            <person name="Henrissat B."/>
            <person name="Mortensen U.H."/>
            <person name="Larsen T.O."/>
            <person name="Devries R.P."/>
            <person name="Grigoriev I.V."/>
            <person name="Machida M."/>
            <person name="Baker S.E."/>
            <person name="Andersen M.R."/>
        </authorList>
    </citation>
    <scope>NUCLEOTIDE SEQUENCE [LARGE SCALE GENOMIC DNA]</scope>
    <source>
        <strain evidence="14">CBS 553.77</strain>
    </source>
</reference>
<feature type="repeat" description="Solcar" evidence="10">
    <location>
        <begin position="237"/>
        <end position="330"/>
    </location>
</feature>
<dbReference type="GO" id="GO:0000009">
    <property type="term" value="F:alpha-1,6-mannosyltransferase activity"/>
    <property type="evidence" value="ECO:0007669"/>
    <property type="project" value="TreeGrafter"/>
</dbReference>
<keyword evidence="6 12" id="KW-1133">Transmembrane helix</keyword>
<evidence type="ECO:0000256" key="5">
    <source>
        <dbReference type="ARBA" id="ARBA00022968"/>
    </source>
</evidence>
<dbReference type="Pfam" id="PF00153">
    <property type="entry name" value="Mito_carr"/>
    <property type="match status" value="3"/>
</dbReference>
<dbReference type="EMBL" id="ML739942">
    <property type="protein sequence ID" value="KAE8348032.1"/>
    <property type="molecule type" value="Genomic_DNA"/>
</dbReference>
<evidence type="ECO:0000256" key="4">
    <source>
        <dbReference type="ARBA" id="ARBA00022792"/>
    </source>
</evidence>
<keyword evidence="4" id="KW-0496">Mitochondrion</keyword>
<dbReference type="Gene3D" id="3.90.550.10">
    <property type="entry name" value="Spore Coat Polysaccharide Biosynthesis Protein SpsA, Chain A"/>
    <property type="match status" value="1"/>
</dbReference>
<evidence type="ECO:0000313" key="14">
    <source>
        <dbReference type="Proteomes" id="UP000327118"/>
    </source>
</evidence>
<keyword evidence="3 10" id="KW-0812">Transmembrane</keyword>
<dbReference type="InterPro" id="IPR023395">
    <property type="entry name" value="MCP_dom_sf"/>
</dbReference>
<dbReference type="Gene3D" id="1.50.40.10">
    <property type="entry name" value="Mitochondrial carrier domain"/>
    <property type="match status" value="1"/>
</dbReference>
<dbReference type="InterPro" id="IPR018108">
    <property type="entry name" value="MCP_transmembrane"/>
</dbReference>
<sequence>MSTAPTSSIREHPTSKNMGGSVAAGGNVTVAPVTSTKHDYKGFVAGVFSGLAKLSVRLQTSQEGHFKGPLDCVLQTLRKEGVSGLYKGATPPLVGWMVMDSVMLGSLTLYRRLLLEHIFSKPEIRRITPFAKYQSDLHALPSFGHGIAGMMAGTTVSFIAAPVEHVKARLQIQYAADKSNRLYSGPIDCCLKILRTHGIPGLYRGLCATIFFRSFFFFWWGSYDVLSRWMRERTKLSTPAINFWAGGISAQIFWMTSYPSDVVKQRLVTDPMGGRLGDGQRQFRWWKDAALAVYRERGWRGYWRGFLPCFLRAFPANAIALVAFEGVSLDYDFVDLITDHVFPLSPNPVRTSTSSLLRSLVQQARMAVARPMRRTSPITLLLAALLAFGFLFFLLSPSASTPTSQQRREDAADHPLSPPTKPFLKSQPVRNDGHKAPPPVVHYDLNQLTTTSDSAQKGERVLILTPLARFYQGFWDNLVKLNYPHELISVGFIVPQTKEGQAAATALESAIGKTQSGPIPSRFASVSILRQDFEPPLQSQDEKERHKLANQKARRESMARARNSLLFTTLGPSTSWVLWLDADIVETPPTLIQDLTGHNYPVIVPNCYQRYYNSEHKKMEVRPYDYNSWIDSSNAQALAESMEPEEILLEGYAELPTYRTLMAHLADTESPKPRRVIELDGVGGTALMVKADVHRDGAMFPAFPFYHLVETEGFAKMAKRLGYQVYGLPDYLVYHYNE</sequence>
<dbReference type="GO" id="GO:0000136">
    <property type="term" value="C:mannan polymerase complex"/>
    <property type="evidence" value="ECO:0007669"/>
    <property type="project" value="TreeGrafter"/>
</dbReference>
<evidence type="ECO:0000256" key="9">
    <source>
        <dbReference type="ARBA" id="ARBA00037964"/>
    </source>
</evidence>
<protein>
    <submittedName>
        <fullName evidence="13">Alpha-1,6 mannosyltransferase subunit</fullName>
    </submittedName>
</protein>
<dbReference type="SUPFAM" id="SSF53448">
    <property type="entry name" value="Nucleotide-diphospho-sugar transferases"/>
    <property type="match status" value="1"/>
</dbReference>
<evidence type="ECO:0000256" key="11">
    <source>
        <dbReference type="SAM" id="MobiDB-lite"/>
    </source>
</evidence>
<dbReference type="OrthoDB" id="2405412at2759"/>
<evidence type="ECO:0000256" key="12">
    <source>
        <dbReference type="SAM" id="Phobius"/>
    </source>
</evidence>
<keyword evidence="14" id="KW-1185">Reference proteome</keyword>
<dbReference type="Pfam" id="PF03452">
    <property type="entry name" value="Anp1"/>
    <property type="match status" value="1"/>
</dbReference>
<evidence type="ECO:0000313" key="13">
    <source>
        <dbReference type="EMBL" id="KAE8348032.1"/>
    </source>
</evidence>
<dbReference type="SUPFAM" id="SSF103506">
    <property type="entry name" value="Mitochondrial carrier"/>
    <property type="match status" value="1"/>
</dbReference>
<dbReference type="PANTHER" id="PTHR43083:SF6">
    <property type="entry name" value="MANNAN POLYMERASE COMPLEXES SUBUNIT MNN9"/>
    <property type="match status" value="1"/>
</dbReference>
<dbReference type="GO" id="GO:0006487">
    <property type="term" value="P:protein N-linked glycosylation"/>
    <property type="evidence" value="ECO:0007669"/>
    <property type="project" value="TreeGrafter"/>
</dbReference>
<keyword evidence="8 10" id="KW-0472">Membrane</keyword>
<feature type="transmembrane region" description="Helical" evidence="12">
    <location>
        <begin position="375"/>
        <end position="395"/>
    </location>
</feature>
<evidence type="ECO:0000256" key="7">
    <source>
        <dbReference type="ARBA" id="ARBA00023034"/>
    </source>
</evidence>
<name>A0A5N6YR61_9EURO</name>
<comment type="subcellular location">
    <subcellularLocation>
        <location evidence="2">Golgi apparatus membrane</location>
        <topology evidence="2">Single-pass type II membrane protein</topology>
    </subcellularLocation>
    <subcellularLocation>
        <location evidence="1">Membrane</location>
        <topology evidence="1">Multi-pass membrane protein</topology>
    </subcellularLocation>
</comment>
<evidence type="ECO:0000256" key="6">
    <source>
        <dbReference type="ARBA" id="ARBA00022989"/>
    </source>
</evidence>
<keyword evidence="4" id="KW-0999">Mitochondrion inner membrane</keyword>
<evidence type="ECO:0000256" key="2">
    <source>
        <dbReference type="ARBA" id="ARBA00004323"/>
    </source>
</evidence>
<keyword evidence="5" id="KW-0735">Signal-anchor</keyword>
<feature type="repeat" description="Solcar" evidence="10">
    <location>
        <begin position="140"/>
        <end position="229"/>
    </location>
</feature>
<feature type="repeat" description="Solcar" evidence="10">
    <location>
        <begin position="33"/>
        <end position="113"/>
    </location>
</feature>
<accession>A0A5N6YR61</accession>
<dbReference type="AlphaFoldDB" id="A0A5N6YR61"/>
<dbReference type="PANTHER" id="PTHR43083">
    <property type="entry name" value="MANNAN POLYMERASE II"/>
    <property type="match status" value="1"/>
</dbReference>
<proteinExistence type="inferred from homology"/>
<feature type="region of interest" description="Disordered" evidence="11">
    <location>
        <begin position="403"/>
        <end position="442"/>
    </location>
</feature>
<feature type="transmembrane region" description="Helical" evidence="12">
    <location>
        <begin position="201"/>
        <end position="221"/>
    </location>
</feature>
<evidence type="ECO:0000256" key="10">
    <source>
        <dbReference type="PROSITE-ProRule" id="PRU00282"/>
    </source>
</evidence>
<comment type="similarity">
    <text evidence="9">Belongs to the ANP1/MMN9/VAN1 family.</text>
</comment>
<keyword evidence="13" id="KW-0808">Transferase</keyword>
<dbReference type="PROSITE" id="PS50920">
    <property type="entry name" value="SOLCAR"/>
    <property type="match status" value="3"/>
</dbReference>
<evidence type="ECO:0000256" key="1">
    <source>
        <dbReference type="ARBA" id="ARBA00004141"/>
    </source>
</evidence>
<dbReference type="GO" id="GO:0000032">
    <property type="term" value="P:cell wall mannoprotein biosynthetic process"/>
    <property type="evidence" value="ECO:0007669"/>
    <property type="project" value="TreeGrafter"/>
</dbReference>
<organism evidence="13 14">
    <name type="scientific">Aspergillus coremiiformis</name>
    <dbReference type="NCBI Taxonomy" id="138285"/>
    <lineage>
        <taxon>Eukaryota</taxon>
        <taxon>Fungi</taxon>
        <taxon>Dikarya</taxon>
        <taxon>Ascomycota</taxon>
        <taxon>Pezizomycotina</taxon>
        <taxon>Eurotiomycetes</taxon>
        <taxon>Eurotiomycetidae</taxon>
        <taxon>Eurotiales</taxon>
        <taxon>Aspergillaceae</taxon>
        <taxon>Aspergillus</taxon>
        <taxon>Aspergillus subgen. Circumdati</taxon>
    </lineage>
</organism>
<dbReference type="InterPro" id="IPR052086">
    <property type="entry name" value="Mannan_Polymerase_Subunit"/>
</dbReference>
<dbReference type="FunFam" id="3.90.550.10:FF:000017">
    <property type="entry name" value="Mannan polymerase II complex ANP1 subunit"/>
    <property type="match status" value="1"/>
</dbReference>
<keyword evidence="13" id="KW-0328">Glycosyltransferase</keyword>